<dbReference type="Proteomes" id="UP001144805">
    <property type="component" value="Unassembled WGS sequence"/>
</dbReference>
<dbReference type="SMART" id="SM00354">
    <property type="entry name" value="HTH_LACI"/>
    <property type="match status" value="1"/>
</dbReference>
<dbReference type="Pfam" id="PF13377">
    <property type="entry name" value="Peripla_BP_3"/>
    <property type="match status" value="1"/>
</dbReference>
<dbReference type="EMBL" id="JAPKNK010000005">
    <property type="protein sequence ID" value="MCX5570117.1"/>
    <property type="molecule type" value="Genomic_DNA"/>
</dbReference>
<evidence type="ECO:0000259" key="4">
    <source>
        <dbReference type="PROSITE" id="PS50932"/>
    </source>
</evidence>
<reference evidence="5" key="1">
    <citation type="submission" date="2022-11" db="EMBL/GenBank/DDBJ databases">
        <title>Biodiversity and phylogenetic relationships of bacteria.</title>
        <authorList>
            <person name="Machado R.A.R."/>
            <person name="Bhat A."/>
            <person name="Loulou A."/>
            <person name="Kallel S."/>
        </authorList>
    </citation>
    <scope>NUCLEOTIDE SEQUENCE</scope>
    <source>
        <strain evidence="5">K-TC2</strain>
    </source>
</reference>
<dbReference type="RefSeq" id="WP_266339092.1">
    <property type="nucleotide sequence ID" value="NZ_JAPKNK010000005.1"/>
</dbReference>
<dbReference type="InterPro" id="IPR028082">
    <property type="entry name" value="Peripla_BP_I"/>
</dbReference>
<accession>A0A9X3E2F6</accession>
<gene>
    <name evidence="5" type="ORF">OSH07_13010</name>
</gene>
<dbReference type="InterPro" id="IPR010982">
    <property type="entry name" value="Lambda_DNA-bd_dom_sf"/>
</dbReference>
<keyword evidence="1" id="KW-0805">Transcription regulation</keyword>
<organism evidence="5 6">
    <name type="scientific">Kaistia nematophila</name>
    <dbReference type="NCBI Taxonomy" id="2994654"/>
    <lineage>
        <taxon>Bacteria</taxon>
        <taxon>Pseudomonadati</taxon>
        <taxon>Pseudomonadota</taxon>
        <taxon>Alphaproteobacteria</taxon>
        <taxon>Hyphomicrobiales</taxon>
        <taxon>Kaistiaceae</taxon>
        <taxon>Kaistia</taxon>
    </lineage>
</organism>
<evidence type="ECO:0000256" key="1">
    <source>
        <dbReference type="ARBA" id="ARBA00023015"/>
    </source>
</evidence>
<sequence length="344" mass="36789">MASTRVTIQDLADRLGLSKFSVSRALSGKPGVAESTRSRVLQAARAMGYRAHAETAHPVGQILFVRSEVDPVSSELWFNIMQGAEIEAERLGYSVVPRQARYLTGAANLDPSVVGLILAVPRPADIAEIAARSGVPVVCASYVEPLVRFDHVVGADWESGVAVARMLTGLGHRHVAFIHGSSLPLGRLERFRGFKDGMLETPGSVVEDIVYDEAGGFRRPFLAYLRNGGTPTAVFCAHDGIAVSAVSELLRMGLRIPEDVSVVGYSDFACATQISPHLTTVRTPQTEMGAAMVRCIADRLALPENRSRAPVRMALASEIVRRASTGPAGNPPWQTLVPTLGALA</sequence>
<dbReference type="Gene3D" id="3.40.50.2300">
    <property type="match status" value="2"/>
</dbReference>
<dbReference type="InterPro" id="IPR000843">
    <property type="entry name" value="HTH_LacI"/>
</dbReference>
<evidence type="ECO:0000256" key="2">
    <source>
        <dbReference type="ARBA" id="ARBA00023125"/>
    </source>
</evidence>
<evidence type="ECO:0000313" key="5">
    <source>
        <dbReference type="EMBL" id="MCX5570117.1"/>
    </source>
</evidence>
<protein>
    <submittedName>
        <fullName evidence="5">LacI family DNA-binding transcriptional regulator</fullName>
    </submittedName>
</protein>
<comment type="caution">
    <text evidence="5">The sequence shown here is derived from an EMBL/GenBank/DDBJ whole genome shotgun (WGS) entry which is preliminary data.</text>
</comment>
<dbReference type="AlphaFoldDB" id="A0A9X3E2F6"/>
<proteinExistence type="predicted"/>
<feature type="domain" description="HTH lacI-type" evidence="4">
    <location>
        <begin position="6"/>
        <end position="65"/>
    </location>
</feature>
<evidence type="ECO:0000313" key="6">
    <source>
        <dbReference type="Proteomes" id="UP001144805"/>
    </source>
</evidence>
<keyword evidence="6" id="KW-1185">Reference proteome</keyword>
<dbReference type="Gene3D" id="1.10.260.40">
    <property type="entry name" value="lambda repressor-like DNA-binding domains"/>
    <property type="match status" value="1"/>
</dbReference>
<keyword evidence="3" id="KW-0804">Transcription</keyword>
<dbReference type="SUPFAM" id="SSF53822">
    <property type="entry name" value="Periplasmic binding protein-like I"/>
    <property type="match status" value="1"/>
</dbReference>
<keyword evidence="2 5" id="KW-0238">DNA-binding</keyword>
<dbReference type="Pfam" id="PF00356">
    <property type="entry name" value="LacI"/>
    <property type="match status" value="1"/>
</dbReference>
<dbReference type="PANTHER" id="PTHR30146">
    <property type="entry name" value="LACI-RELATED TRANSCRIPTIONAL REPRESSOR"/>
    <property type="match status" value="1"/>
</dbReference>
<dbReference type="GO" id="GO:0003700">
    <property type="term" value="F:DNA-binding transcription factor activity"/>
    <property type="evidence" value="ECO:0007669"/>
    <property type="project" value="TreeGrafter"/>
</dbReference>
<dbReference type="PROSITE" id="PS50932">
    <property type="entry name" value="HTH_LACI_2"/>
    <property type="match status" value="1"/>
</dbReference>
<dbReference type="InterPro" id="IPR046335">
    <property type="entry name" value="LacI/GalR-like_sensor"/>
</dbReference>
<dbReference type="SUPFAM" id="SSF47413">
    <property type="entry name" value="lambda repressor-like DNA-binding domains"/>
    <property type="match status" value="1"/>
</dbReference>
<dbReference type="PANTHER" id="PTHR30146:SF109">
    <property type="entry name" value="HTH-TYPE TRANSCRIPTIONAL REGULATOR GALS"/>
    <property type="match status" value="1"/>
</dbReference>
<dbReference type="CDD" id="cd06267">
    <property type="entry name" value="PBP1_LacI_sugar_binding-like"/>
    <property type="match status" value="1"/>
</dbReference>
<dbReference type="GO" id="GO:0000976">
    <property type="term" value="F:transcription cis-regulatory region binding"/>
    <property type="evidence" value="ECO:0007669"/>
    <property type="project" value="TreeGrafter"/>
</dbReference>
<name>A0A9X3E2F6_9HYPH</name>
<dbReference type="CDD" id="cd01392">
    <property type="entry name" value="HTH_LacI"/>
    <property type="match status" value="1"/>
</dbReference>
<evidence type="ECO:0000256" key="3">
    <source>
        <dbReference type="ARBA" id="ARBA00023163"/>
    </source>
</evidence>